<feature type="region of interest" description="Disordered" evidence="1">
    <location>
        <begin position="53"/>
        <end position="75"/>
    </location>
</feature>
<dbReference type="InterPro" id="IPR006771">
    <property type="entry name" value="CetA-like"/>
</dbReference>
<proteinExistence type="predicted"/>
<accession>A0AAN6RHV7</accession>
<dbReference type="Pfam" id="PF04681">
    <property type="entry name" value="Bys1"/>
    <property type="match status" value="1"/>
</dbReference>
<keyword evidence="2" id="KW-0732">Signal</keyword>
<dbReference type="Proteomes" id="UP001280581">
    <property type="component" value="Unassembled WGS sequence"/>
</dbReference>
<name>A0AAN6RHV7_9PLEO</name>
<evidence type="ECO:0000256" key="2">
    <source>
        <dbReference type="SAM" id="SignalP"/>
    </source>
</evidence>
<evidence type="ECO:0000256" key="1">
    <source>
        <dbReference type="SAM" id="MobiDB-lite"/>
    </source>
</evidence>
<dbReference type="EMBL" id="WVTA01000004">
    <property type="protein sequence ID" value="KAK3213860.1"/>
    <property type="molecule type" value="Genomic_DNA"/>
</dbReference>
<dbReference type="AlphaFoldDB" id="A0AAN6RHV7"/>
<feature type="chain" id="PRO_5043018818" evidence="2">
    <location>
        <begin position="25"/>
        <end position="229"/>
    </location>
</feature>
<sequence length="229" mass="23042">MVQHTFITLLLPILALGAPQGGRGGNWGSKPSVAVSSQAAEYSAAAYTSQESQPTSAVASSAPASTPSSSPSTGASGVTLHNNCGYDVTYDVLDPCGSGNSGTIAAGSAWTGALTDCSSGNSALKLYGNGSSKPMQFEYGIVNGNVWYDMSFIDCISGTDDFSQCVGTGWSMGAIGSCPTYSCSGGSECCIQGYCDPTATAAPEQPNAGCGAFQGYSLSDLSITMGICN</sequence>
<evidence type="ECO:0000313" key="3">
    <source>
        <dbReference type="EMBL" id="KAK3213860.1"/>
    </source>
</evidence>
<evidence type="ECO:0000313" key="4">
    <source>
        <dbReference type="Proteomes" id="UP001280581"/>
    </source>
</evidence>
<keyword evidence="4" id="KW-1185">Reference proteome</keyword>
<gene>
    <name evidence="3" type="ORF">GRF29_28g1265241</name>
</gene>
<comment type="caution">
    <text evidence="3">The sequence shown here is derived from an EMBL/GenBank/DDBJ whole genome shotgun (WGS) entry which is preliminary data.</text>
</comment>
<organism evidence="3 4">
    <name type="scientific">Pseudopithomyces chartarum</name>
    <dbReference type="NCBI Taxonomy" id="1892770"/>
    <lineage>
        <taxon>Eukaryota</taxon>
        <taxon>Fungi</taxon>
        <taxon>Dikarya</taxon>
        <taxon>Ascomycota</taxon>
        <taxon>Pezizomycotina</taxon>
        <taxon>Dothideomycetes</taxon>
        <taxon>Pleosporomycetidae</taxon>
        <taxon>Pleosporales</taxon>
        <taxon>Massarineae</taxon>
        <taxon>Didymosphaeriaceae</taxon>
        <taxon>Pseudopithomyces</taxon>
    </lineage>
</organism>
<reference evidence="3 4" key="1">
    <citation type="submission" date="2021-02" db="EMBL/GenBank/DDBJ databases">
        <title>Genome assembly of Pseudopithomyces chartarum.</title>
        <authorList>
            <person name="Jauregui R."/>
            <person name="Singh J."/>
            <person name="Voisey C."/>
        </authorList>
    </citation>
    <scope>NUCLEOTIDE SEQUENCE [LARGE SCALE GENOMIC DNA]</scope>
    <source>
        <strain evidence="3 4">AGR01</strain>
    </source>
</reference>
<protein>
    <submittedName>
        <fullName evidence="3">Uncharacterized protein</fullName>
    </submittedName>
</protein>
<feature type="signal peptide" evidence="2">
    <location>
        <begin position="1"/>
        <end position="24"/>
    </location>
</feature>